<evidence type="ECO:0000313" key="1">
    <source>
        <dbReference type="EMBL" id="SVE27243.1"/>
    </source>
</evidence>
<feature type="non-terminal residue" evidence="1">
    <location>
        <position position="1"/>
    </location>
</feature>
<dbReference type="EMBL" id="UINC01205870">
    <property type="protein sequence ID" value="SVE27243.1"/>
    <property type="molecule type" value="Genomic_DNA"/>
</dbReference>
<organism evidence="1">
    <name type="scientific">marine metagenome</name>
    <dbReference type="NCBI Taxonomy" id="408172"/>
    <lineage>
        <taxon>unclassified sequences</taxon>
        <taxon>metagenomes</taxon>
        <taxon>ecological metagenomes</taxon>
    </lineage>
</organism>
<name>A0A383C5A4_9ZZZZ</name>
<dbReference type="AlphaFoldDB" id="A0A383C5A4"/>
<sequence>WVDRFNTQSIRARLAPAIDAPFDPESEVVIYEHPNPTEGDVNKDGALGLSVWSFGLPYADLLPDGDVLVVYYAGSEEAMDVCWARLRAG</sequence>
<protein>
    <submittedName>
        <fullName evidence="1">Uncharacterized protein</fullName>
    </submittedName>
</protein>
<reference evidence="1" key="1">
    <citation type="submission" date="2018-05" db="EMBL/GenBank/DDBJ databases">
        <authorList>
            <person name="Lanie J.A."/>
            <person name="Ng W.-L."/>
            <person name="Kazmierczak K.M."/>
            <person name="Andrzejewski T.M."/>
            <person name="Davidsen T.M."/>
            <person name="Wayne K.J."/>
            <person name="Tettelin H."/>
            <person name="Glass J.I."/>
            <person name="Rusch D."/>
            <person name="Podicherti R."/>
            <person name="Tsui H.-C.T."/>
            <person name="Winkler M.E."/>
        </authorList>
    </citation>
    <scope>NUCLEOTIDE SEQUENCE</scope>
</reference>
<proteinExistence type="predicted"/>
<gene>
    <name evidence="1" type="ORF">METZ01_LOCUS480097</name>
</gene>
<accession>A0A383C5A4</accession>